<gene>
    <name evidence="3" type="ORF">IPL58_09010</name>
</gene>
<accession>A0A9D7K0N9</accession>
<keyword evidence="1 2" id="KW-0732">Signal</keyword>
<sequence length="91" mass="9807">MRFPQPLSRLLLLAVFALAAVGCSKVNMENYARLKTGQSYDEIVAILGKPARCDELLGVRQCVWGDEKQGPGITVGFVGTAALTMSAHNLK</sequence>
<proteinExistence type="predicted"/>
<dbReference type="InterPro" id="IPR037873">
    <property type="entry name" value="BamE-like"/>
</dbReference>
<dbReference type="AlphaFoldDB" id="A0A9D7K0N9"/>
<organism evidence="3 4">
    <name type="scientific">Candidatus Proximibacter danicus</name>
    <dbReference type="NCBI Taxonomy" id="2954365"/>
    <lineage>
        <taxon>Bacteria</taxon>
        <taxon>Pseudomonadati</taxon>
        <taxon>Pseudomonadota</taxon>
        <taxon>Betaproteobacteria</taxon>
        <taxon>Candidatus Proximibacter</taxon>
    </lineage>
</organism>
<evidence type="ECO:0000256" key="2">
    <source>
        <dbReference type="SAM" id="SignalP"/>
    </source>
</evidence>
<dbReference type="EMBL" id="JADJUC010000007">
    <property type="protein sequence ID" value="MBK8524245.1"/>
    <property type="molecule type" value="Genomic_DNA"/>
</dbReference>
<comment type="caution">
    <text evidence="3">The sequence shown here is derived from an EMBL/GenBank/DDBJ whole genome shotgun (WGS) entry which is preliminary data.</text>
</comment>
<feature type="signal peptide" evidence="2">
    <location>
        <begin position="1"/>
        <end position="19"/>
    </location>
</feature>
<evidence type="ECO:0000313" key="4">
    <source>
        <dbReference type="Proteomes" id="UP000886689"/>
    </source>
</evidence>
<protein>
    <recommendedName>
        <fullName evidence="5">DUF3862 domain-containing protein</fullName>
    </recommendedName>
</protein>
<feature type="chain" id="PRO_5038602988" description="DUF3862 domain-containing protein" evidence="2">
    <location>
        <begin position="20"/>
        <end position="91"/>
    </location>
</feature>
<evidence type="ECO:0008006" key="5">
    <source>
        <dbReference type="Google" id="ProtNLM"/>
    </source>
</evidence>
<dbReference type="Gene3D" id="3.30.1450.10">
    <property type="match status" value="1"/>
</dbReference>
<dbReference type="PROSITE" id="PS51257">
    <property type="entry name" value="PROKAR_LIPOPROTEIN"/>
    <property type="match status" value="1"/>
</dbReference>
<name>A0A9D7K0N9_9PROT</name>
<evidence type="ECO:0000313" key="3">
    <source>
        <dbReference type="EMBL" id="MBK8524245.1"/>
    </source>
</evidence>
<evidence type="ECO:0000256" key="1">
    <source>
        <dbReference type="ARBA" id="ARBA00022729"/>
    </source>
</evidence>
<reference evidence="3" key="1">
    <citation type="submission" date="2020-10" db="EMBL/GenBank/DDBJ databases">
        <title>Connecting structure to function with the recovery of over 1000 high-quality activated sludge metagenome-assembled genomes encoding full-length rRNA genes using long-read sequencing.</title>
        <authorList>
            <person name="Singleton C.M."/>
            <person name="Petriglieri F."/>
            <person name="Kristensen J.M."/>
            <person name="Kirkegaard R.H."/>
            <person name="Michaelsen T.Y."/>
            <person name="Andersen M.H."/>
            <person name="Karst S.M."/>
            <person name="Dueholm M.S."/>
            <person name="Nielsen P.H."/>
            <person name="Albertsen M."/>
        </authorList>
    </citation>
    <scope>NUCLEOTIDE SEQUENCE</scope>
    <source>
        <strain evidence="3">Hirt_18-Q3-R61-65_BATAC.395</strain>
    </source>
</reference>
<dbReference type="Proteomes" id="UP000886689">
    <property type="component" value="Unassembled WGS sequence"/>
</dbReference>